<feature type="compositionally biased region" description="Polar residues" evidence="1">
    <location>
        <begin position="18"/>
        <end position="35"/>
    </location>
</feature>
<protein>
    <recommendedName>
        <fullName evidence="7">SPOR domain-containing protein</fullName>
    </recommendedName>
</protein>
<dbReference type="RefSeq" id="WP_198826925.1">
    <property type="nucleotide sequence ID" value="NZ_CP066308.1"/>
</dbReference>
<sequence>MNGDRKNSKLTVRLNGERWTNQSAEKSRSAQQPLRWNTVADQAPVRKQQREGDAWTRLAQLRDKAQLETSEMTETGSEYVSQADQTRENSHTPRWRPRIVIPDWVHRQGWAKTLLTTGGAVAIGLLFGFMVLSVFHQEQLHQSYQTVLSDTVATLTAQGGAKTTPEAEGGEAQPVPASVQASATKLNIPGQDLFVAQAGAFQLEVPREAAVAALKDAGLPHLLYKQGDKQYLFAAGAPDRNAVLGFASSLKQKGIDVYVKEMKMPPLTSEVTVAGGGAKDKAPDLNSFLQNGWKIAKALSLESGNVVSLTPSSLSKEEEAQLKEQHRRFLEESRLLETPEKWQPMFAGMINGINQGMAAHEKMVEAIAGKKQNSAESYAWQVQAGVLQFWESYVDWAAAVEKEE</sequence>
<evidence type="ECO:0000313" key="5">
    <source>
        <dbReference type="Proteomes" id="UP000595847"/>
    </source>
</evidence>
<keyword evidence="2" id="KW-1133">Transmembrane helix</keyword>
<reference evidence="4" key="2">
    <citation type="submission" date="2021-04" db="EMBL/GenBank/DDBJ databases">
        <title>Brevibacillus composti FJAT-54423, complete genome.</title>
        <authorList>
            <person name="Tang R."/>
        </authorList>
    </citation>
    <scope>NUCLEOTIDE SEQUENCE</scope>
    <source>
        <strain evidence="4">FJAT-54424</strain>
    </source>
</reference>
<keyword evidence="2" id="KW-0472">Membrane</keyword>
<reference evidence="3 5" key="1">
    <citation type="submission" date="2020-12" db="EMBL/GenBank/DDBJ databases">
        <title>strain FJAT-54423T represents a novel species of the genus Brevibacillus.</title>
        <authorList>
            <person name="Tang R."/>
        </authorList>
    </citation>
    <scope>NUCLEOTIDE SEQUENCE [LARGE SCALE GENOMIC DNA]</scope>
    <source>
        <strain evidence="3 5">FJAT-54423</strain>
    </source>
</reference>
<keyword evidence="6" id="KW-1185">Reference proteome</keyword>
<evidence type="ECO:0000256" key="2">
    <source>
        <dbReference type="SAM" id="Phobius"/>
    </source>
</evidence>
<accession>A0A7T5EIP6</accession>
<dbReference type="EMBL" id="CP073708">
    <property type="protein sequence ID" value="QUO40380.1"/>
    <property type="molecule type" value="Genomic_DNA"/>
</dbReference>
<dbReference type="Proteomes" id="UP000595847">
    <property type="component" value="Chromosome"/>
</dbReference>
<dbReference type="KEGG" id="bcop:JD108_15500"/>
<feature type="compositionally biased region" description="Polar residues" evidence="1">
    <location>
        <begin position="68"/>
        <end position="84"/>
    </location>
</feature>
<evidence type="ECO:0008006" key="7">
    <source>
        <dbReference type="Google" id="ProtNLM"/>
    </source>
</evidence>
<dbReference type="Proteomes" id="UP000677234">
    <property type="component" value="Chromosome"/>
</dbReference>
<feature type="transmembrane region" description="Helical" evidence="2">
    <location>
        <begin position="114"/>
        <end position="135"/>
    </location>
</feature>
<dbReference type="AlphaFoldDB" id="A0A7T5EIP6"/>
<evidence type="ECO:0000313" key="4">
    <source>
        <dbReference type="EMBL" id="QUO40380.1"/>
    </source>
</evidence>
<evidence type="ECO:0000313" key="3">
    <source>
        <dbReference type="EMBL" id="QQE73299.1"/>
    </source>
</evidence>
<gene>
    <name evidence="3" type="ORF">JD108_15500</name>
    <name evidence="4" type="ORF">KDJ56_15445</name>
</gene>
<feature type="region of interest" description="Disordered" evidence="1">
    <location>
        <begin position="68"/>
        <end position="93"/>
    </location>
</feature>
<dbReference type="EMBL" id="CP066308">
    <property type="protein sequence ID" value="QQE73299.1"/>
    <property type="molecule type" value="Genomic_DNA"/>
</dbReference>
<name>A0A7T5EIP6_9BACL</name>
<keyword evidence="2" id="KW-0812">Transmembrane</keyword>
<evidence type="ECO:0000256" key="1">
    <source>
        <dbReference type="SAM" id="MobiDB-lite"/>
    </source>
</evidence>
<proteinExistence type="predicted"/>
<organism evidence="3 5">
    <name type="scientific">Brevibacillus composti</name>
    <dbReference type="NCBI Taxonomy" id="2796470"/>
    <lineage>
        <taxon>Bacteria</taxon>
        <taxon>Bacillati</taxon>
        <taxon>Bacillota</taxon>
        <taxon>Bacilli</taxon>
        <taxon>Bacillales</taxon>
        <taxon>Paenibacillaceae</taxon>
        <taxon>Brevibacillus</taxon>
    </lineage>
</organism>
<feature type="region of interest" description="Disordered" evidence="1">
    <location>
        <begin position="1"/>
        <end position="35"/>
    </location>
</feature>
<evidence type="ECO:0000313" key="6">
    <source>
        <dbReference type="Proteomes" id="UP000677234"/>
    </source>
</evidence>